<sequence>MTASESRRVAAFRRFAADAGDDGVVLVRVEIARGSTPRDRGAFMAVSRTDSFGTIGGGRLELDAVAHARRILEGHEPVPLALPLGPAIGQCCGGHVTLGFERIGPDRSETVERLIEAEDRADPEVWLFGGGHVSRALVRALALLPLRTHVVESRAEELGRTPQGAARHLTPLPESLVANIAPGSSVIVLTHDHALDFLIVSAALERDDLAEIGMIGSDTKRATFESQYKREGGNAARLERLTCPIGLKIADKRPEVIAATVAAQIMASLAAYRAKPTGVPG</sequence>
<feature type="domain" description="XdhC Rossmann" evidence="2">
    <location>
        <begin position="125"/>
        <end position="265"/>
    </location>
</feature>
<dbReference type="Proteomes" id="UP000246352">
    <property type="component" value="Unassembled WGS sequence"/>
</dbReference>
<evidence type="ECO:0000313" key="3">
    <source>
        <dbReference type="EMBL" id="PWW01775.1"/>
    </source>
</evidence>
<protein>
    <submittedName>
        <fullName evidence="3">Molybdenum cofactor sulfurylase</fullName>
    </submittedName>
</protein>
<dbReference type="Gene3D" id="3.40.50.720">
    <property type="entry name" value="NAD(P)-binding Rossmann-like Domain"/>
    <property type="match status" value="1"/>
</dbReference>
<dbReference type="Pfam" id="PF13478">
    <property type="entry name" value="XdhC_C"/>
    <property type="match status" value="1"/>
</dbReference>
<evidence type="ECO:0000259" key="1">
    <source>
        <dbReference type="Pfam" id="PF02625"/>
    </source>
</evidence>
<dbReference type="PANTHER" id="PTHR30388:SF6">
    <property type="entry name" value="XANTHINE DEHYDROGENASE SUBUNIT A-RELATED"/>
    <property type="match status" value="1"/>
</dbReference>
<dbReference type="AlphaFoldDB" id="A0A317PLE3"/>
<dbReference type="InterPro" id="IPR003777">
    <property type="entry name" value="XdhC_CoxI"/>
</dbReference>
<dbReference type="PANTHER" id="PTHR30388">
    <property type="entry name" value="ALDEHYDE OXIDOREDUCTASE MOLYBDENUM COFACTOR ASSEMBLY PROTEIN"/>
    <property type="match status" value="1"/>
</dbReference>
<organism evidence="3 4">
    <name type="scientific">Hoeflea marina</name>
    <dbReference type="NCBI Taxonomy" id="274592"/>
    <lineage>
        <taxon>Bacteria</taxon>
        <taxon>Pseudomonadati</taxon>
        <taxon>Pseudomonadota</taxon>
        <taxon>Alphaproteobacteria</taxon>
        <taxon>Hyphomicrobiales</taxon>
        <taxon>Rhizobiaceae</taxon>
        <taxon>Hoeflea</taxon>
    </lineage>
</organism>
<dbReference type="InterPro" id="IPR014308">
    <property type="entry name" value="Xanthine_DH_XdhC"/>
</dbReference>
<dbReference type="InterPro" id="IPR052698">
    <property type="entry name" value="MoCofactor_Util/Proc"/>
</dbReference>
<dbReference type="EMBL" id="QGTR01000002">
    <property type="protein sequence ID" value="PWW01775.1"/>
    <property type="molecule type" value="Genomic_DNA"/>
</dbReference>
<proteinExistence type="predicted"/>
<dbReference type="OrthoDB" id="61481at2"/>
<accession>A0A317PLE3</accession>
<dbReference type="NCBIfam" id="TIGR02964">
    <property type="entry name" value="xanthine_xdhC"/>
    <property type="match status" value="1"/>
</dbReference>
<name>A0A317PLE3_9HYPH</name>
<evidence type="ECO:0000313" key="4">
    <source>
        <dbReference type="Proteomes" id="UP000246352"/>
    </source>
</evidence>
<dbReference type="InterPro" id="IPR027051">
    <property type="entry name" value="XdhC_Rossmann_dom"/>
</dbReference>
<evidence type="ECO:0000259" key="2">
    <source>
        <dbReference type="Pfam" id="PF13478"/>
    </source>
</evidence>
<keyword evidence="4" id="KW-1185">Reference proteome</keyword>
<gene>
    <name evidence="3" type="ORF">DFR52_102439</name>
</gene>
<reference evidence="3 4" key="1">
    <citation type="submission" date="2018-05" db="EMBL/GenBank/DDBJ databases">
        <title>Genomic Encyclopedia of Type Strains, Phase IV (KMG-IV): sequencing the most valuable type-strain genomes for metagenomic binning, comparative biology and taxonomic classification.</title>
        <authorList>
            <person name="Goeker M."/>
        </authorList>
    </citation>
    <scope>NUCLEOTIDE SEQUENCE [LARGE SCALE GENOMIC DNA]</scope>
    <source>
        <strain evidence="3 4">DSM 16791</strain>
    </source>
</reference>
<feature type="domain" description="XdhC- CoxI" evidence="1">
    <location>
        <begin position="22"/>
        <end position="76"/>
    </location>
</feature>
<dbReference type="Pfam" id="PF02625">
    <property type="entry name" value="XdhC_CoxI"/>
    <property type="match status" value="1"/>
</dbReference>
<comment type="caution">
    <text evidence="3">The sequence shown here is derived from an EMBL/GenBank/DDBJ whole genome shotgun (WGS) entry which is preliminary data.</text>
</comment>